<evidence type="ECO:0000313" key="4">
    <source>
        <dbReference type="Proteomes" id="UP000281028"/>
    </source>
</evidence>
<dbReference type="GO" id="GO:0005506">
    <property type="term" value="F:iron ion binding"/>
    <property type="evidence" value="ECO:0007669"/>
    <property type="project" value="InterPro"/>
</dbReference>
<dbReference type="InterPro" id="IPR036396">
    <property type="entry name" value="Cyt_P450_sf"/>
</dbReference>
<dbReference type="InterPro" id="IPR002397">
    <property type="entry name" value="Cyt_P450_B"/>
</dbReference>
<dbReference type="GO" id="GO:0020037">
    <property type="term" value="F:heme binding"/>
    <property type="evidence" value="ECO:0007669"/>
    <property type="project" value="InterPro"/>
</dbReference>
<keyword evidence="2" id="KW-0560">Oxidoreductase</keyword>
<evidence type="ECO:0000256" key="2">
    <source>
        <dbReference type="RuleBase" id="RU000461"/>
    </source>
</evidence>
<keyword evidence="4" id="KW-1185">Reference proteome</keyword>
<protein>
    <submittedName>
        <fullName evidence="3">Cytochrome P450</fullName>
    </submittedName>
</protein>
<dbReference type="SUPFAM" id="SSF48264">
    <property type="entry name" value="Cytochrome P450"/>
    <property type="match status" value="1"/>
</dbReference>
<organism evidence="3 4">
    <name type="scientific">Chitinophaga solisilvae</name>
    <dbReference type="NCBI Taxonomy" id="1233460"/>
    <lineage>
        <taxon>Bacteria</taxon>
        <taxon>Pseudomonadati</taxon>
        <taxon>Bacteroidota</taxon>
        <taxon>Chitinophagia</taxon>
        <taxon>Chitinophagales</taxon>
        <taxon>Chitinophagaceae</taxon>
        <taxon>Chitinophaga</taxon>
    </lineage>
</organism>
<dbReference type="OrthoDB" id="9801155at2"/>
<evidence type="ECO:0000313" key="3">
    <source>
        <dbReference type="EMBL" id="NSL85812.1"/>
    </source>
</evidence>
<sequence length="368" mass="39942">MSTSPVVQRVHYDTDFPLVSGGKGAWQVYRYDLVRDVLFDYASYGNGYMSDNGMLGSNINQTDPPLHGQLRALISGVFSRSAISSLESFMEHTAKSLLLDSQSSTIDIARDYAFPLTATVICKILGIKAIPEIAKVNAWAKAIVTAGYIPGGMEQAAAAQQEMAALFMQVLLQGDGTGLIKALSYAEIEGRPLDPQIQIGTCMTVLLAGYETTANLITNAVHQLAVVQVLQKSLRQTPDKIPNFLLEILRLYPSIVSMYRIATKDLKLDGNSIKSGDILNGWISAANRDPEIFPDPDQLDIDRPNSSHALSFGYGIHHCIGAILARTQARIALEVLLETSASMTLAGTEPLRTPSLITPGFQSMLIKI</sequence>
<keyword evidence="2" id="KW-0503">Monooxygenase</keyword>
<dbReference type="PRINTS" id="PR00385">
    <property type="entry name" value="P450"/>
</dbReference>
<dbReference type="AlphaFoldDB" id="A0A3S1DM06"/>
<dbReference type="PANTHER" id="PTHR46696">
    <property type="entry name" value="P450, PUTATIVE (EUROFUNG)-RELATED"/>
    <property type="match status" value="1"/>
</dbReference>
<accession>A0A3S1DM06</accession>
<dbReference type="Proteomes" id="UP000281028">
    <property type="component" value="Unassembled WGS sequence"/>
</dbReference>
<comment type="caution">
    <text evidence="3">The sequence shown here is derived from an EMBL/GenBank/DDBJ whole genome shotgun (WGS) entry which is preliminary data.</text>
</comment>
<evidence type="ECO:0000256" key="1">
    <source>
        <dbReference type="ARBA" id="ARBA00010617"/>
    </source>
</evidence>
<keyword evidence="2" id="KW-0408">Iron</keyword>
<reference evidence="3" key="1">
    <citation type="submission" date="2020-05" db="EMBL/GenBank/DDBJ databases">
        <title>Chitinophaga laudate sp. nov., isolated from a tropical peat swamp.</title>
        <authorList>
            <person name="Goh C.B.S."/>
            <person name="Lee M.S."/>
            <person name="Parimannan S."/>
            <person name="Pasbakhsh P."/>
            <person name="Yule C.M."/>
            <person name="Rajandas H."/>
            <person name="Loke S."/>
            <person name="Croft L."/>
            <person name="Tan J.B.L."/>
        </authorList>
    </citation>
    <scope>NUCLEOTIDE SEQUENCE</scope>
    <source>
        <strain evidence="3">Mgbs1</strain>
    </source>
</reference>
<dbReference type="EMBL" id="RIAR02000001">
    <property type="protein sequence ID" value="NSL85812.1"/>
    <property type="molecule type" value="Genomic_DNA"/>
</dbReference>
<dbReference type="InterPro" id="IPR001128">
    <property type="entry name" value="Cyt_P450"/>
</dbReference>
<dbReference type="PROSITE" id="PS00086">
    <property type="entry name" value="CYTOCHROME_P450"/>
    <property type="match status" value="1"/>
</dbReference>
<dbReference type="PRINTS" id="PR00359">
    <property type="entry name" value="BP450"/>
</dbReference>
<gene>
    <name evidence="3" type="ORF">ECE50_003150</name>
</gene>
<proteinExistence type="inferred from homology"/>
<name>A0A3S1DM06_9BACT</name>
<keyword evidence="2" id="KW-0479">Metal-binding</keyword>
<keyword evidence="2" id="KW-0349">Heme</keyword>
<dbReference type="Gene3D" id="1.10.630.10">
    <property type="entry name" value="Cytochrome P450"/>
    <property type="match status" value="1"/>
</dbReference>
<dbReference type="GO" id="GO:0016705">
    <property type="term" value="F:oxidoreductase activity, acting on paired donors, with incorporation or reduction of molecular oxygen"/>
    <property type="evidence" value="ECO:0007669"/>
    <property type="project" value="InterPro"/>
</dbReference>
<dbReference type="GO" id="GO:0004497">
    <property type="term" value="F:monooxygenase activity"/>
    <property type="evidence" value="ECO:0007669"/>
    <property type="project" value="UniProtKB-KW"/>
</dbReference>
<dbReference type="InterPro" id="IPR017972">
    <property type="entry name" value="Cyt_P450_CS"/>
</dbReference>
<dbReference type="Pfam" id="PF00067">
    <property type="entry name" value="p450"/>
    <property type="match status" value="1"/>
</dbReference>
<comment type="similarity">
    <text evidence="1 2">Belongs to the cytochrome P450 family.</text>
</comment>
<dbReference type="PANTHER" id="PTHR46696:SF6">
    <property type="entry name" value="P450, PUTATIVE (EUROFUNG)-RELATED"/>
    <property type="match status" value="1"/>
</dbReference>